<dbReference type="AlphaFoldDB" id="A0A839INL7"/>
<organism evidence="1 2">
    <name type="scientific">Oceanospirillum sediminis</name>
    <dbReference type="NCBI Taxonomy" id="2760088"/>
    <lineage>
        <taxon>Bacteria</taxon>
        <taxon>Pseudomonadati</taxon>
        <taxon>Pseudomonadota</taxon>
        <taxon>Gammaproteobacteria</taxon>
        <taxon>Oceanospirillales</taxon>
        <taxon>Oceanospirillaceae</taxon>
        <taxon>Oceanospirillum</taxon>
    </lineage>
</organism>
<protein>
    <submittedName>
        <fullName evidence="1">Uncharacterized protein</fullName>
    </submittedName>
</protein>
<dbReference type="RefSeq" id="WP_182807850.1">
    <property type="nucleotide sequence ID" value="NZ_JACJFM010000005.1"/>
</dbReference>
<evidence type="ECO:0000313" key="2">
    <source>
        <dbReference type="Proteomes" id="UP000565262"/>
    </source>
</evidence>
<dbReference type="Proteomes" id="UP000565262">
    <property type="component" value="Unassembled WGS sequence"/>
</dbReference>
<reference evidence="1 2" key="1">
    <citation type="submission" date="2020-08" db="EMBL/GenBank/DDBJ databases">
        <title>Oceanospirillum sp. nov. isolated from marine sediment.</title>
        <authorList>
            <person name="Ji X."/>
        </authorList>
    </citation>
    <scope>NUCLEOTIDE SEQUENCE [LARGE SCALE GENOMIC DNA]</scope>
    <source>
        <strain evidence="1 2">D5</strain>
    </source>
</reference>
<sequence length="53" mass="5941">MNELKLFDANESLDNEEMIAEYLTAVLEDDNITAFLQLLSIATHTKELPATAE</sequence>
<dbReference type="InterPro" id="IPR014057">
    <property type="entry name" value="HI1420"/>
</dbReference>
<proteinExistence type="predicted"/>
<name>A0A839INL7_9GAMM</name>
<gene>
    <name evidence="1" type="ORF">H4O21_05555</name>
</gene>
<keyword evidence="2" id="KW-1185">Reference proteome</keyword>
<dbReference type="Pfam" id="PF21716">
    <property type="entry name" value="dnstrm_HI1420"/>
    <property type="match status" value="1"/>
</dbReference>
<accession>A0A839INL7</accession>
<comment type="caution">
    <text evidence="1">The sequence shown here is derived from an EMBL/GenBank/DDBJ whole genome shotgun (WGS) entry which is preliminary data.</text>
</comment>
<dbReference type="EMBL" id="JACJFM010000005">
    <property type="protein sequence ID" value="MBB1486067.1"/>
    <property type="molecule type" value="Genomic_DNA"/>
</dbReference>
<evidence type="ECO:0000313" key="1">
    <source>
        <dbReference type="EMBL" id="MBB1486067.1"/>
    </source>
</evidence>